<feature type="compositionally biased region" description="Basic and acidic residues" evidence="1">
    <location>
        <begin position="29"/>
        <end position="41"/>
    </location>
</feature>
<reference evidence="4 5" key="1">
    <citation type="submission" date="2015-03" db="EMBL/GenBank/DDBJ databases">
        <title>Luteipulveratus halotolerans sp. nov., a novel actinobacterium (Dermacoccaceae) from Sarawak, Malaysia.</title>
        <authorList>
            <person name="Juboi H."/>
            <person name="Basik A."/>
            <person name="Shamsul S.S."/>
            <person name="Arnold P."/>
            <person name="Schmitt E.K."/>
            <person name="Sanglier J.-J."/>
            <person name="Yeo T."/>
        </authorList>
    </citation>
    <scope>NUCLEOTIDE SEQUENCE [LARGE SCALE GENOMIC DNA]</scope>
    <source>
        <strain evidence="4 5">MN07-A0370</strain>
    </source>
</reference>
<dbReference type="STRING" id="571913.VV02_17655"/>
<dbReference type="EMBL" id="CP011112">
    <property type="protein sequence ID" value="AKU17249.1"/>
    <property type="molecule type" value="Genomic_DNA"/>
</dbReference>
<keyword evidence="5" id="KW-1185">Reference proteome</keyword>
<feature type="domain" description="Peptide N-acetyl-beta-D-glucosaminyl asparaginase amidase A N-terminal" evidence="3">
    <location>
        <begin position="47"/>
        <end position="318"/>
    </location>
</feature>
<evidence type="ECO:0000256" key="1">
    <source>
        <dbReference type="SAM" id="MobiDB-lite"/>
    </source>
</evidence>
<dbReference type="Pfam" id="PF12222">
    <property type="entry name" value="PNGaseA"/>
    <property type="match status" value="1"/>
</dbReference>
<dbReference type="OrthoDB" id="3275185at2"/>
<dbReference type="KEGG" id="lmoi:VV02_17655"/>
<dbReference type="AlphaFoldDB" id="A0A0K1JKK7"/>
<evidence type="ECO:0000313" key="5">
    <source>
        <dbReference type="Proteomes" id="UP000066480"/>
    </source>
</evidence>
<dbReference type="PATRIC" id="fig|571913.6.peg.3581"/>
<organism evidence="4 5">
    <name type="scientific">Luteipulveratus mongoliensis</name>
    <dbReference type="NCBI Taxonomy" id="571913"/>
    <lineage>
        <taxon>Bacteria</taxon>
        <taxon>Bacillati</taxon>
        <taxon>Actinomycetota</taxon>
        <taxon>Actinomycetes</taxon>
        <taxon>Micrococcales</taxon>
        <taxon>Dermacoccaceae</taxon>
        <taxon>Luteipulveratus</taxon>
    </lineage>
</organism>
<name>A0A0K1JKK7_9MICO</name>
<feature type="region of interest" description="Disordered" evidence="1">
    <location>
        <begin position="25"/>
        <end position="46"/>
    </location>
</feature>
<dbReference type="InterPro" id="IPR056948">
    <property type="entry name" value="PNGaseA_N"/>
</dbReference>
<gene>
    <name evidence="4" type="ORF">VV02_17655</name>
</gene>
<keyword evidence="2" id="KW-0732">Signal</keyword>
<dbReference type="PANTHER" id="PTHR31104">
    <property type="entry name" value="PEPTIDE-N4-(N-ACETYL-BETA-GLUCOSAMINYL)ASPARAGINE AMIDASE A PROTEIN"/>
    <property type="match status" value="1"/>
</dbReference>
<evidence type="ECO:0000313" key="4">
    <source>
        <dbReference type="EMBL" id="AKU17249.1"/>
    </source>
</evidence>
<protein>
    <recommendedName>
        <fullName evidence="3">Peptide N-acetyl-beta-D-glucosaminyl asparaginase amidase A N-terminal domain-containing protein</fullName>
    </recommendedName>
</protein>
<feature type="signal peptide" evidence="2">
    <location>
        <begin position="1"/>
        <end position="20"/>
    </location>
</feature>
<evidence type="ECO:0000259" key="3">
    <source>
        <dbReference type="Pfam" id="PF12222"/>
    </source>
</evidence>
<sequence>MAATLGALALMAGTAATSGAADVPPYFGSDHDNPRTADRPIAKPNTKSCTSRIVDHGFRDFNVYTSAFTPPAQCAGDWSKVVLTMHGAVKGRQYDRLGWLKVGGVPVFKTSTPEPSADGIEWSVERDVTDYATLLRSPQEVQMSIGNVVDDTYTGVLDVTVDLTFYGTSARWPAAKGAEQVQPLADPTGGAGDTHGTLTIKPNTERLVADVYATGSGGGCEEFWYTAAPTKSPDDYWCKTDQGPWRELQVYVDGRLAGIATPYPHIYTGGWSNPFLWYVLPAPRAFDIKPVQLDLTPFVASMTDGKAHQVSIKVDGAAGGGWDVPVAFRSWQDEHSTRVTGTVRAPQQTTPAVSNTTGQDGAYFTADLNGRHGLTTTGTLNTSHGPVTTTVHREVAQKTHHYWADGETTDGQSTTMTDTGFVRTAAGRGPATYAPWSFGYDLTGRIDTTTAGDITTDIKVTDRGNQLVARGPSRGAWTSWDNAYAGRATWNYIVPREERRATGTSSQDFSTRASDGCWHGQIATQNGVVTREGSKTRC</sequence>
<dbReference type="Proteomes" id="UP000066480">
    <property type="component" value="Chromosome"/>
</dbReference>
<accession>A0A0K1JKK7</accession>
<proteinExistence type="predicted"/>
<feature type="chain" id="PRO_5005461394" description="Peptide N-acetyl-beta-D-glucosaminyl asparaginase amidase A N-terminal domain-containing protein" evidence="2">
    <location>
        <begin position="21"/>
        <end position="538"/>
    </location>
</feature>
<evidence type="ECO:0000256" key="2">
    <source>
        <dbReference type="SAM" id="SignalP"/>
    </source>
</evidence>
<dbReference type="InterPro" id="IPR021102">
    <property type="entry name" value="PNGase_A"/>
</dbReference>